<dbReference type="Gene3D" id="3.40.50.850">
    <property type="entry name" value="Isochorismatase-like"/>
    <property type="match status" value="1"/>
</dbReference>
<evidence type="ECO:0000256" key="7">
    <source>
        <dbReference type="ARBA" id="ARBA00043224"/>
    </source>
</evidence>
<evidence type="ECO:0000256" key="4">
    <source>
        <dbReference type="ARBA" id="ARBA00022801"/>
    </source>
</evidence>
<keyword evidence="2" id="KW-0662">Pyridine nucleotide biosynthesis</keyword>
<keyword evidence="4 9" id="KW-0378">Hydrolase</keyword>
<comment type="caution">
    <text evidence="9">The sequence shown here is derived from an EMBL/GenBank/DDBJ whole genome shotgun (WGS) entry which is preliminary data.</text>
</comment>
<dbReference type="GO" id="GO:0008936">
    <property type="term" value="F:nicotinamidase activity"/>
    <property type="evidence" value="ECO:0007669"/>
    <property type="project" value="UniProtKB-EC"/>
</dbReference>
<dbReference type="RefSeq" id="WP_247198771.1">
    <property type="nucleotide sequence ID" value="NZ_JALKCG010000001.1"/>
</dbReference>
<gene>
    <name evidence="9" type="primary">pncA</name>
    <name evidence="9" type="ORF">MWN33_03395</name>
</gene>
<organism evidence="9 10">
    <name type="scientific">Ancylobacter koreensis</name>
    <dbReference type="NCBI Taxonomy" id="266121"/>
    <lineage>
        <taxon>Bacteria</taxon>
        <taxon>Pseudomonadati</taxon>
        <taxon>Pseudomonadota</taxon>
        <taxon>Alphaproteobacteria</taxon>
        <taxon>Hyphomicrobiales</taxon>
        <taxon>Xanthobacteraceae</taxon>
        <taxon>Ancylobacter</taxon>
    </lineage>
</organism>
<evidence type="ECO:0000259" key="8">
    <source>
        <dbReference type="Pfam" id="PF00857"/>
    </source>
</evidence>
<evidence type="ECO:0000256" key="5">
    <source>
        <dbReference type="ARBA" id="ARBA00037900"/>
    </source>
</evidence>
<evidence type="ECO:0000256" key="3">
    <source>
        <dbReference type="ARBA" id="ARBA00022723"/>
    </source>
</evidence>
<dbReference type="PANTHER" id="PTHR11080">
    <property type="entry name" value="PYRAZINAMIDASE/NICOTINAMIDASE"/>
    <property type="match status" value="1"/>
</dbReference>
<dbReference type="SUPFAM" id="SSF52499">
    <property type="entry name" value="Isochorismatase-like hydrolases"/>
    <property type="match status" value="1"/>
</dbReference>
<dbReference type="PANTHER" id="PTHR11080:SF2">
    <property type="entry name" value="LD05707P"/>
    <property type="match status" value="1"/>
</dbReference>
<comment type="similarity">
    <text evidence="1">Belongs to the isochorismatase family.</text>
</comment>
<reference evidence="9 10" key="1">
    <citation type="submission" date="2022-04" db="EMBL/GenBank/DDBJ databases">
        <authorList>
            <person name="Grouzdev D.S."/>
            <person name="Pantiukh K.S."/>
            <person name="Krutkina M.S."/>
        </authorList>
    </citation>
    <scope>NUCLEOTIDE SEQUENCE [LARGE SCALE GENOMIC DNA]</scope>
    <source>
        <strain evidence="9 10">Jip08</strain>
    </source>
</reference>
<dbReference type="EC" id="3.5.1.19" evidence="6"/>
<proteinExistence type="inferred from homology"/>
<evidence type="ECO:0000313" key="10">
    <source>
        <dbReference type="Proteomes" id="UP001202867"/>
    </source>
</evidence>
<dbReference type="Proteomes" id="UP001202867">
    <property type="component" value="Unassembled WGS sequence"/>
</dbReference>
<evidence type="ECO:0000313" key="9">
    <source>
        <dbReference type="EMBL" id="MCK0207073.1"/>
    </source>
</evidence>
<accession>A0ABT0DIG4</accession>
<dbReference type="InterPro" id="IPR000868">
    <property type="entry name" value="Isochorismatase-like_dom"/>
</dbReference>
<sequence>MPVSYDYVPGGSDVLLVVDVQHDFCPGGALAVPKGDEIIPAINLLARHFPHVVLTQDWHPPGHLSFASSHPGARPFETIDVDYGAQILWPDHCVQGTRGAAFRDELDVPHAELVLRKGYHRGIDSYSTFYENDRRTATGLASYLRERGIRRVFLAGLAFDFCVRYSAEDARRVGFEVVVFDDACRAIDVAGSADATRDAFHALGIACRPHAVVTGASRYAGG</sequence>
<comment type="pathway">
    <text evidence="5">Cofactor biosynthesis; nicotinate biosynthesis; nicotinate from nicotinamide: step 1/1.</text>
</comment>
<dbReference type="NCBIfam" id="NF008623">
    <property type="entry name" value="PRK11609.1"/>
    <property type="match status" value="1"/>
</dbReference>
<dbReference type="Pfam" id="PF00857">
    <property type="entry name" value="Isochorismatase"/>
    <property type="match status" value="1"/>
</dbReference>
<dbReference type="InterPro" id="IPR036380">
    <property type="entry name" value="Isochorismatase-like_sf"/>
</dbReference>
<keyword evidence="3" id="KW-0479">Metal-binding</keyword>
<feature type="domain" description="Isochorismatase-like" evidence="8">
    <location>
        <begin position="14"/>
        <end position="204"/>
    </location>
</feature>
<evidence type="ECO:0000256" key="2">
    <source>
        <dbReference type="ARBA" id="ARBA00022642"/>
    </source>
</evidence>
<reference evidence="10" key="2">
    <citation type="submission" date="2023-07" db="EMBL/GenBank/DDBJ databases">
        <title>Ancylobacter moscoviensis sp. nov., facultatively methylotrophic bacteria from activated sludge and the reclassification of Starkeya novella (Starkey 1934) Kelly et al. 2000 as Ancylobacter novellus comb. nov., Starkeya koreensis Im et al. 2006 as Ancylobacter koreensis comb.nov., Angulomicrobium tetraedrale Vasil'eva et al. 1986 as Ancylobacter tetraedralis comb. nov., Angulomicrobium amanitiforme Fritz et al. 2004 as Ancylobacter amanitiformis comb. nov. and Methylorhabdus multivorans Doronina et al. 1996 as Ancylobacter multivorans comb. nov. and emended description of the genus Ancylobacter.</title>
        <authorList>
            <person name="Doronina N."/>
            <person name="Chemodurova A."/>
            <person name="Grouzdev D."/>
            <person name="Koziaeva V."/>
            <person name="Shi W."/>
            <person name="Wu L."/>
            <person name="Kaparullina E."/>
        </authorList>
    </citation>
    <scope>NUCLEOTIDE SEQUENCE [LARGE SCALE GENOMIC DNA]</scope>
    <source>
        <strain evidence="10">Jip08</strain>
    </source>
</reference>
<protein>
    <recommendedName>
        <fullName evidence="6">nicotinamidase</fullName>
        <ecNumber evidence="6">3.5.1.19</ecNumber>
    </recommendedName>
    <alternativeName>
        <fullName evidence="7">Nicotinamide deamidase</fullName>
    </alternativeName>
</protein>
<evidence type="ECO:0000256" key="6">
    <source>
        <dbReference type="ARBA" id="ARBA00039017"/>
    </source>
</evidence>
<evidence type="ECO:0000256" key="1">
    <source>
        <dbReference type="ARBA" id="ARBA00006336"/>
    </source>
</evidence>
<dbReference type="InterPro" id="IPR052347">
    <property type="entry name" value="Isochorismatase_Nicotinamidase"/>
</dbReference>
<dbReference type="CDD" id="cd01011">
    <property type="entry name" value="nicotinamidase"/>
    <property type="match status" value="1"/>
</dbReference>
<name>A0ABT0DIG4_9HYPH</name>
<dbReference type="EMBL" id="JALKCG010000001">
    <property type="protein sequence ID" value="MCK0207073.1"/>
    <property type="molecule type" value="Genomic_DNA"/>
</dbReference>
<keyword evidence="10" id="KW-1185">Reference proteome</keyword>